<dbReference type="Gene3D" id="3.30.420.10">
    <property type="entry name" value="Ribonuclease H-like superfamily/Ribonuclease H"/>
    <property type="match status" value="2"/>
</dbReference>
<evidence type="ECO:0000256" key="8">
    <source>
        <dbReference type="ARBA" id="ARBA00022918"/>
    </source>
</evidence>
<dbReference type="GO" id="GO:0015074">
    <property type="term" value="P:DNA integration"/>
    <property type="evidence" value="ECO:0007669"/>
    <property type="project" value="InterPro"/>
</dbReference>
<dbReference type="GO" id="GO:0003964">
    <property type="term" value="F:RNA-directed DNA polymerase activity"/>
    <property type="evidence" value="ECO:0007669"/>
    <property type="project" value="UniProtKB-KW"/>
</dbReference>
<keyword evidence="3" id="KW-0548">Nucleotidyltransferase</keyword>
<dbReference type="InterPro" id="IPR036397">
    <property type="entry name" value="RNaseH_sf"/>
</dbReference>
<dbReference type="EC" id="2.7.7.49" evidence="1"/>
<protein>
    <recommendedName>
        <fullName evidence="1">RNA-directed DNA polymerase</fullName>
        <ecNumber evidence="1">2.7.7.49</ecNumber>
    </recommendedName>
</protein>
<sequence>EGSPQVVELRAVTVAFQLFPQPVNIITDSAYVANLLSRLDQTVLSSVDQRKLFTVLLELWTTIQQRTTPYFVLHIRSHTTLPGFFTEGNAKADALVSAIALGPTPNIHQQALLSHQFFHQSSTALRRQFGITQAAARSIVAACPDCQGTYIPIYFGTNPRGIKALEIWQTDVTHIDDFGRLKYVHVSVDTFSHAIVATAHSGEKGSDVIRHFQRAFATLGVPHEVKTDNGPAYVSQKVQTFFATWGVTHVTGTPHSPTGQAIVERMHGTLKRQLQKQKGG</sequence>
<dbReference type="Pfam" id="PF00075">
    <property type="entry name" value="RNase_H"/>
    <property type="match status" value="1"/>
</dbReference>
<dbReference type="Gene3D" id="1.10.10.200">
    <property type="match status" value="1"/>
</dbReference>
<keyword evidence="7" id="KW-0378">Hydrolase</keyword>
<keyword evidence="5" id="KW-0479">Metal-binding</keyword>
<dbReference type="AlphaFoldDB" id="A0A093QS45"/>
<evidence type="ECO:0000256" key="7">
    <source>
        <dbReference type="ARBA" id="ARBA00022801"/>
    </source>
</evidence>
<dbReference type="InterPro" id="IPR012337">
    <property type="entry name" value="RNaseH-like_sf"/>
</dbReference>
<dbReference type="PROSITE" id="PS50994">
    <property type="entry name" value="INTEGRASE"/>
    <property type="match status" value="1"/>
</dbReference>
<dbReference type="PROSITE" id="PS50879">
    <property type="entry name" value="RNASE_H_1"/>
    <property type="match status" value="1"/>
</dbReference>
<dbReference type="PANTHER" id="PTHR41694">
    <property type="entry name" value="ENDOGENOUS RETROVIRUS GROUP K MEMBER POL PROTEIN"/>
    <property type="match status" value="1"/>
</dbReference>
<dbReference type="Proteomes" id="UP000053258">
    <property type="component" value="Unassembled WGS sequence"/>
</dbReference>
<feature type="non-terminal residue" evidence="13">
    <location>
        <position position="280"/>
    </location>
</feature>
<dbReference type="Pfam" id="PF00665">
    <property type="entry name" value="rve"/>
    <property type="match status" value="1"/>
</dbReference>
<dbReference type="EMBL" id="KL672760">
    <property type="protein sequence ID" value="KFW86787.1"/>
    <property type="molecule type" value="Genomic_DNA"/>
</dbReference>
<evidence type="ECO:0000259" key="10">
    <source>
        <dbReference type="PROSITE" id="PS50876"/>
    </source>
</evidence>
<feature type="domain" description="Integrase-type" evidence="10">
    <location>
        <begin position="106"/>
        <end position="147"/>
    </location>
</feature>
<feature type="domain" description="RNase H type-1" evidence="11">
    <location>
        <begin position="1"/>
        <end position="101"/>
    </location>
</feature>
<evidence type="ECO:0000259" key="12">
    <source>
        <dbReference type="PROSITE" id="PS50994"/>
    </source>
</evidence>
<evidence type="ECO:0000256" key="3">
    <source>
        <dbReference type="ARBA" id="ARBA00022695"/>
    </source>
</evidence>
<dbReference type="OrthoDB" id="9386368at2759"/>
<dbReference type="InterPro" id="IPR003308">
    <property type="entry name" value="Integrase_Zn-bd_dom_N"/>
</dbReference>
<dbReference type="Pfam" id="PF02022">
    <property type="entry name" value="Integrase_Zn"/>
    <property type="match status" value="1"/>
</dbReference>
<dbReference type="SUPFAM" id="SSF46919">
    <property type="entry name" value="N-terminal Zn binding domain of HIV integrase"/>
    <property type="match status" value="1"/>
</dbReference>
<keyword evidence="2" id="KW-0808">Transferase</keyword>
<dbReference type="GO" id="GO:0035613">
    <property type="term" value="F:RNA stem-loop binding"/>
    <property type="evidence" value="ECO:0007669"/>
    <property type="project" value="TreeGrafter"/>
</dbReference>
<accession>A0A093QS45</accession>
<evidence type="ECO:0000313" key="13">
    <source>
        <dbReference type="EMBL" id="KFW86787.1"/>
    </source>
</evidence>
<organism evidence="13 14">
    <name type="scientific">Manacus vitellinus</name>
    <name type="common">golden-collared manakin</name>
    <dbReference type="NCBI Taxonomy" id="328815"/>
    <lineage>
        <taxon>Eukaryota</taxon>
        <taxon>Metazoa</taxon>
        <taxon>Chordata</taxon>
        <taxon>Craniata</taxon>
        <taxon>Vertebrata</taxon>
        <taxon>Euteleostomi</taxon>
        <taxon>Archelosauria</taxon>
        <taxon>Archosauria</taxon>
        <taxon>Dinosauria</taxon>
        <taxon>Saurischia</taxon>
        <taxon>Theropoda</taxon>
        <taxon>Coelurosauria</taxon>
        <taxon>Aves</taxon>
        <taxon>Neognathae</taxon>
        <taxon>Neoaves</taxon>
        <taxon>Telluraves</taxon>
        <taxon>Australaves</taxon>
        <taxon>Passeriformes</taxon>
        <taxon>Pipridae</taxon>
        <taxon>Manacus</taxon>
    </lineage>
</organism>
<dbReference type="PROSITE" id="PS50876">
    <property type="entry name" value="ZF_INTEGRASE"/>
    <property type="match status" value="1"/>
</dbReference>
<gene>
    <name evidence="13" type="ORF">N305_06572</name>
</gene>
<keyword evidence="4" id="KW-0540">Nuclease</keyword>
<keyword evidence="9" id="KW-0862">Zinc</keyword>
<evidence type="ECO:0000256" key="6">
    <source>
        <dbReference type="ARBA" id="ARBA00022759"/>
    </source>
</evidence>
<keyword evidence="9" id="KW-0863">Zinc-finger</keyword>
<evidence type="ECO:0000256" key="2">
    <source>
        <dbReference type="ARBA" id="ARBA00022679"/>
    </source>
</evidence>
<dbReference type="SUPFAM" id="SSF53098">
    <property type="entry name" value="Ribonuclease H-like"/>
    <property type="match status" value="2"/>
</dbReference>
<dbReference type="PANTHER" id="PTHR41694:SF3">
    <property type="entry name" value="RNA-DIRECTED DNA POLYMERASE-RELATED"/>
    <property type="match status" value="1"/>
</dbReference>
<keyword evidence="6" id="KW-0255">Endonuclease</keyword>
<evidence type="ECO:0000256" key="5">
    <source>
        <dbReference type="ARBA" id="ARBA00022723"/>
    </source>
</evidence>
<reference evidence="13 14" key="1">
    <citation type="submission" date="2014-06" db="EMBL/GenBank/DDBJ databases">
        <title>Genome evolution of avian class.</title>
        <authorList>
            <person name="Zhang G."/>
            <person name="Li C."/>
        </authorList>
    </citation>
    <scope>NUCLEOTIDE SEQUENCE [LARGE SCALE GENOMIC DNA]</scope>
    <source>
        <strain evidence="13">BGI_N305</strain>
    </source>
</reference>
<feature type="non-terminal residue" evidence="13">
    <location>
        <position position="1"/>
    </location>
</feature>
<evidence type="ECO:0000256" key="4">
    <source>
        <dbReference type="ARBA" id="ARBA00022722"/>
    </source>
</evidence>
<evidence type="ECO:0000256" key="1">
    <source>
        <dbReference type="ARBA" id="ARBA00012493"/>
    </source>
</evidence>
<dbReference type="GO" id="GO:0004523">
    <property type="term" value="F:RNA-DNA hybrid ribonuclease activity"/>
    <property type="evidence" value="ECO:0007669"/>
    <property type="project" value="InterPro"/>
</dbReference>
<name>A0A093QS45_9PASS</name>
<feature type="domain" description="Integrase catalytic" evidence="12">
    <location>
        <begin position="155"/>
        <end position="280"/>
    </location>
</feature>
<keyword evidence="14" id="KW-1185">Reference proteome</keyword>
<evidence type="ECO:0000313" key="14">
    <source>
        <dbReference type="Proteomes" id="UP000053258"/>
    </source>
</evidence>
<evidence type="ECO:0000256" key="9">
    <source>
        <dbReference type="PROSITE-ProRule" id="PRU00450"/>
    </source>
</evidence>
<evidence type="ECO:0000259" key="11">
    <source>
        <dbReference type="PROSITE" id="PS50879"/>
    </source>
</evidence>
<dbReference type="InterPro" id="IPR002156">
    <property type="entry name" value="RNaseH_domain"/>
</dbReference>
<keyword evidence="8" id="KW-0695">RNA-directed DNA polymerase</keyword>
<dbReference type="InterPro" id="IPR017856">
    <property type="entry name" value="Integrase-like_N"/>
</dbReference>
<proteinExistence type="predicted"/>
<dbReference type="GO" id="GO:0008270">
    <property type="term" value="F:zinc ion binding"/>
    <property type="evidence" value="ECO:0007669"/>
    <property type="project" value="UniProtKB-KW"/>
</dbReference>
<dbReference type="InterPro" id="IPR001584">
    <property type="entry name" value="Integrase_cat-core"/>
</dbReference>